<comment type="subcellular location">
    <subcellularLocation>
        <location evidence="2">Secreted</location>
    </subcellularLocation>
</comment>
<keyword evidence="9" id="KW-0862">Zinc</keyword>
<sequence length="356" mass="40575">MKGQKLLWTYYILLICWILPLLQAARRKRSMASYTKKVLKVLSVNYSNIYQFHDLLDPFLVERVPGTPGNIAVQEFIESQMADLGWNITKDRFMDITPLGQKPFTNIIATFDPRASNRLVLACHFDSKLMHGKTFVAATDSAVPCAMLINLATNLNCLLRKASANGIPQTTVQLLFLDGEEAFVQWSDRDSTYGARHLAQLWHNTPDAHDNSKTMLQTITDFVLLDLIGTSDVSFKNMFSETSQLYEKLYSIERKLQDSGFLSIATNSYYRPFFANLPAQQMGIQDDHIPFLNKGVNILHLISVPFPSVWHKQSDNKAALDFTSIDNFNRIFRVFVASYLRLDATKNACRKKNEEL</sequence>
<evidence type="ECO:0000256" key="9">
    <source>
        <dbReference type="ARBA" id="ARBA00022833"/>
    </source>
</evidence>
<evidence type="ECO:0000256" key="5">
    <source>
        <dbReference type="ARBA" id="ARBA00016861"/>
    </source>
</evidence>
<protein>
    <recommendedName>
        <fullName evidence="5">Glutaminyl-peptide cyclotransferase</fullName>
        <ecNumber evidence="4">2.3.2.5</ecNumber>
    </recommendedName>
</protein>
<dbReference type="InterPro" id="IPR037457">
    <property type="entry name" value="M28_QC"/>
</dbReference>
<dbReference type="AlphaFoldDB" id="A0AAN8JWM9"/>
<gene>
    <name evidence="14" type="ORF">SNE40_009886</name>
</gene>
<evidence type="ECO:0000313" key="15">
    <source>
        <dbReference type="Proteomes" id="UP001347796"/>
    </source>
</evidence>
<keyword evidence="7" id="KW-0808">Transferase</keyword>
<evidence type="ECO:0000259" key="13">
    <source>
        <dbReference type="Pfam" id="PF04389"/>
    </source>
</evidence>
<dbReference type="GO" id="GO:0005576">
    <property type="term" value="C:extracellular region"/>
    <property type="evidence" value="ECO:0007669"/>
    <property type="project" value="UniProtKB-SubCell"/>
</dbReference>
<comment type="caution">
    <text evidence="14">The sequence shown here is derived from an EMBL/GenBank/DDBJ whole genome shotgun (WGS) entry which is preliminary data.</text>
</comment>
<evidence type="ECO:0000256" key="7">
    <source>
        <dbReference type="ARBA" id="ARBA00022679"/>
    </source>
</evidence>
<keyword evidence="15" id="KW-1185">Reference proteome</keyword>
<dbReference type="GO" id="GO:0008270">
    <property type="term" value="F:zinc ion binding"/>
    <property type="evidence" value="ECO:0007669"/>
    <property type="project" value="TreeGrafter"/>
</dbReference>
<evidence type="ECO:0000256" key="10">
    <source>
        <dbReference type="ARBA" id="ARBA00023157"/>
    </source>
</evidence>
<comment type="similarity">
    <text evidence="3">Belongs to the glutaminyl-peptide cyclotransferase family.</text>
</comment>
<evidence type="ECO:0000256" key="6">
    <source>
        <dbReference type="ARBA" id="ARBA00022525"/>
    </source>
</evidence>
<dbReference type="SUPFAM" id="SSF53187">
    <property type="entry name" value="Zn-dependent exopeptidases"/>
    <property type="match status" value="1"/>
</dbReference>
<keyword evidence="10" id="KW-1015">Disulfide bond</keyword>
<feature type="chain" id="PRO_5042916633" description="Glutaminyl-peptide cyclotransferase" evidence="12">
    <location>
        <begin position="25"/>
        <end position="356"/>
    </location>
</feature>
<evidence type="ECO:0000256" key="11">
    <source>
        <dbReference type="ARBA" id="ARBA00023315"/>
    </source>
</evidence>
<evidence type="ECO:0000256" key="1">
    <source>
        <dbReference type="ARBA" id="ARBA00000001"/>
    </source>
</evidence>
<feature type="signal peptide" evidence="12">
    <location>
        <begin position="1"/>
        <end position="24"/>
    </location>
</feature>
<accession>A0AAN8JWM9</accession>
<dbReference type="EC" id="2.3.2.5" evidence="4"/>
<organism evidence="14 15">
    <name type="scientific">Patella caerulea</name>
    <name type="common">Rayed Mediterranean limpet</name>
    <dbReference type="NCBI Taxonomy" id="87958"/>
    <lineage>
        <taxon>Eukaryota</taxon>
        <taxon>Metazoa</taxon>
        <taxon>Spiralia</taxon>
        <taxon>Lophotrochozoa</taxon>
        <taxon>Mollusca</taxon>
        <taxon>Gastropoda</taxon>
        <taxon>Patellogastropoda</taxon>
        <taxon>Patelloidea</taxon>
        <taxon>Patellidae</taxon>
        <taxon>Patella</taxon>
    </lineage>
</organism>
<dbReference type="Pfam" id="PF04389">
    <property type="entry name" value="Peptidase_M28"/>
    <property type="match status" value="1"/>
</dbReference>
<dbReference type="Proteomes" id="UP001347796">
    <property type="component" value="Unassembled WGS sequence"/>
</dbReference>
<dbReference type="CDD" id="cd03880">
    <property type="entry name" value="M28_QC_like"/>
    <property type="match status" value="1"/>
</dbReference>
<dbReference type="FunFam" id="3.40.630.10:FF:000029">
    <property type="entry name" value="Glutaminyl-peptide cyclotransferase"/>
    <property type="match status" value="1"/>
</dbReference>
<comment type="catalytic activity">
    <reaction evidence="1">
        <text>N-terminal L-glutaminyl-[peptide] = N-terminal 5-oxo-L-prolyl-[peptide] + NH4(+)</text>
        <dbReference type="Rhea" id="RHEA:23652"/>
        <dbReference type="Rhea" id="RHEA-COMP:11736"/>
        <dbReference type="Rhea" id="RHEA-COMP:11846"/>
        <dbReference type="ChEBI" id="CHEBI:28938"/>
        <dbReference type="ChEBI" id="CHEBI:64722"/>
        <dbReference type="ChEBI" id="CHEBI:87215"/>
        <dbReference type="EC" id="2.3.2.5"/>
    </reaction>
</comment>
<dbReference type="PANTHER" id="PTHR12283:SF6">
    <property type="entry name" value="GLUTAMINYL-PEPTIDE CYCLOTRANSFERASE-RELATED"/>
    <property type="match status" value="1"/>
</dbReference>
<dbReference type="InterPro" id="IPR007484">
    <property type="entry name" value="Peptidase_M28"/>
</dbReference>
<dbReference type="InterPro" id="IPR040234">
    <property type="entry name" value="QC/QCL"/>
</dbReference>
<dbReference type="GO" id="GO:0016603">
    <property type="term" value="F:glutaminyl-peptide cyclotransferase activity"/>
    <property type="evidence" value="ECO:0007669"/>
    <property type="project" value="UniProtKB-EC"/>
</dbReference>
<evidence type="ECO:0000313" key="14">
    <source>
        <dbReference type="EMBL" id="KAK6182133.1"/>
    </source>
</evidence>
<evidence type="ECO:0000256" key="2">
    <source>
        <dbReference type="ARBA" id="ARBA00004613"/>
    </source>
</evidence>
<keyword evidence="6" id="KW-0964">Secreted</keyword>
<reference evidence="14 15" key="1">
    <citation type="submission" date="2024-01" db="EMBL/GenBank/DDBJ databases">
        <title>The genome of the rayed Mediterranean limpet Patella caerulea (Linnaeus, 1758).</title>
        <authorList>
            <person name="Anh-Thu Weber A."/>
            <person name="Halstead-Nussloch G."/>
        </authorList>
    </citation>
    <scope>NUCLEOTIDE SEQUENCE [LARGE SCALE GENOMIC DNA]</scope>
    <source>
        <strain evidence="14">AATW-2023a</strain>
        <tissue evidence="14">Whole specimen</tissue>
    </source>
</reference>
<evidence type="ECO:0000256" key="3">
    <source>
        <dbReference type="ARBA" id="ARBA00006014"/>
    </source>
</evidence>
<keyword evidence="12" id="KW-0732">Signal</keyword>
<evidence type="ECO:0000256" key="12">
    <source>
        <dbReference type="SAM" id="SignalP"/>
    </source>
</evidence>
<dbReference type="Gene3D" id="3.40.630.10">
    <property type="entry name" value="Zn peptidases"/>
    <property type="match status" value="1"/>
</dbReference>
<keyword evidence="11" id="KW-0012">Acyltransferase</keyword>
<keyword evidence="8" id="KW-0479">Metal-binding</keyword>
<feature type="domain" description="Peptidase M28" evidence="13">
    <location>
        <begin position="106"/>
        <end position="335"/>
    </location>
</feature>
<name>A0AAN8JWM9_PATCE</name>
<dbReference type="EMBL" id="JAZGQO010000007">
    <property type="protein sequence ID" value="KAK6182133.1"/>
    <property type="molecule type" value="Genomic_DNA"/>
</dbReference>
<evidence type="ECO:0000256" key="4">
    <source>
        <dbReference type="ARBA" id="ARBA00012012"/>
    </source>
</evidence>
<dbReference type="PANTHER" id="PTHR12283">
    <property type="entry name" value="GLUTAMINYL-PEPTIDE CYCLOTRANSFERASE"/>
    <property type="match status" value="1"/>
</dbReference>
<evidence type="ECO:0000256" key="8">
    <source>
        <dbReference type="ARBA" id="ARBA00022723"/>
    </source>
</evidence>
<proteinExistence type="inferred from homology"/>